<proteinExistence type="predicted"/>
<feature type="transmembrane region" description="Helical" evidence="1">
    <location>
        <begin position="32"/>
        <end position="50"/>
    </location>
</feature>
<organism evidence="3 4">
    <name type="scientific">Ralstonia solanacearum (strain UW551)</name>
    <dbReference type="NCBI Taxonomy" id="342110"/>
    <lineage>
        <taxon>Bacteria</taxon>
        <taxon>Pseudomonadati</taxon>
        <taxon>Pseudomonadota</taxon>
        <taxon>Betaproteobacteria</taxon>
        <taxon>Burkholderiales</taxon>
        <taxon>Burkholderiaceae</taxon>
        <taxon>Ralstonia</taxon>
        <taxon>Ralstonia solanacearum species complex</taxon>
    </lineage>
</organism>
<evidence type="ECO:0000313" key="3">
    <source>
        <dbReference type="EMBL" id="EAP72694.1"/>
    </source>
</evidence>
<reference evidence="3 4" key="1">
    <citation type="journal article" date="2006" name="Mol. Plant Microbe Interact.">
        <title>Identification of open reading frames unique to a select agent: Ralstonia solanacearum race 3 biovar 2.</title>
        <authorList>
            <person name="Gabriel D.W."/>
            <person name="Allen C."/>
            <person name="Schell M."/>
            <person name="Denny T.P."/>
            <person name="Greenberg J.T."/>
            <person name="Duan Y.P."/>
            <person name="Flores-Cruz Z."/>
            <person name="Huang Q."/>
            <person name="Clifford J.M."/>
            <person name="Presting G."/>
            <person name="Gonzalez E.T."/>
            <person name="Reddy J."/>
            <person name="Elphinstone J."/>
            <person name="Swanson J."/>
            <person name="Yao J."/>
            <person name="Mulholland V."/>
            <person name="Liu L."/>
            <person name="Farmerie W."/>
            <person name="Patnaikuni M."/>
            <person name="Balogh B."/>
            <person name="Norman D."/>
            <person name="Alvarez A."/>
            <person name="Castillo J.A."/>
            <person name="Jones J."/>
            <person name="Saddler G."/>
            <person name="Walunas T."/>
            <person name="Zhukov A."/>
            <person name="Mikhailova N."/>
        </authorList>
    </citation>
    <scope>NUCLEOTIDE SEQUENCE [LARGE SCALE GENOMIC DNA]</scope>
    <source>
        <strain evidence="3 4">UW551</strain>
    </source>
</reference>
<keyword evidence="1" id="KW-0812">Transmembrane</keyword>
<feature type="domain" description="Inner membrane protein YgaP-like transmembrane" evidence="2">
    <location>
        <begin position="22"/>
        <end position="82"/>
    </location>
</feature>
<keyword evidence="1" id="KW-0472">Membrane</keyword>
<evidence type="ECO:0000313" key="4">
    <source>
        <dbReference type="Proteomes" id="UP000005933"/>
    </source>
</evidence>
<feature type="transmembrane region" description="Helical" evidence="1">
    <location>
        <begin position="56"/>
        <end position="76"/>
    </location>
</feature>
<evidence type="ECO:0000256" key="1">
    <source>
        <dbReference type="SAM" id="Phobius"/>
    </source>
</evidence>
<evidence type="ECO:0000259" key="2">
    <source>
        <dbReference type="Pfam" id="PF11127"/>
    </source>
</evidence>
<dbReference type="InterPro" id="IPR021309">
    <property type="entry name" value="YgaP-like_TM"/>
</dbReference>
<gene>
    <name evidence="3" type="ORF">RRSL_02200</name>
</gene>
<dbReference type="AlphaFoldDB" id="A0AB33VFH1"/>
<name>A0AB33VFH1_RALSU</name>
<accession>A0AB33VFH1</accession>
<sequence>MAVCTPHHYTSRRITSGGSNIMHANVGTLDRLLRVVLGIALIALAWIGSIPAWLGWIGLIPLLTGVVRTCPLYSVLGIRTRRPE</sequence>
<dbReference type="Pfam" id="PF11127">
    <property type="entry name" value="YgaP-like_TM"/>
    <property type="match status" value="1"/>
</dbReference>
<comment type="caution">
    <text evidence="3">The sequence shown here is derived from an EMBL/GenBank/DDBJ whole genome shotgun (WGS) entry which is preliminary data.</text>
</comment>
<dbReference type="Proteomes" id="UP000005933">
    <property type="component" value="Unassembled WGS sequence"/>
</dbReference>
<protein>
    <recommendedName>
        <fullName evidence="2">Inner membrane protein YgaP-like transmembrane domain-containing protein</fullName>
    </recommendedName>
</protein>
<keyword evidence="1" id="KW-1133">Transmembrane helix</keyword>
<dbReference type="EMBL" id="AAKL01000025">
    <property type="protein sequence ID" value="EAP72694.1"/>
    <property type="molecule type" value="Genomic_DNA"/>
</dbReference>